<organism evidence="2 3">
    <name type="scientific">Metarhizobium album</name>
    <dbReference type="NCBI Taxonomy" id="2182425"/>
    <lineage>
        <taxon>Bacteria</taxon>
        <taxon>Pseudomonadati</taxon>
        <taxon>Pseudomonadota</taxon>
        <taxon>Alphaproteobacteria</taxon>
        <taxon>Hyphomicrobiales</taxon>
        <taxon>Rhizobiaceae</taxon>
        <taxon>Metarhizobium</taxon>
    </lineage>
</organism>
<proteinExistence type="predicted"/>
<evidence type="ECO:0000313" key="2">
    <source>
        <dbReference type="EMBL" id="PWE54450.1"/>
    </source>
</evidence>
<dbReference type="RefSeq" id="WP_109460079.1">
    <property type="nucleotide sequence ID" value="NZ_QFBC01000010.1"/>
</dbReference>
<dbReference type="InterPro" id="IPR011010">
    <property type="entry name" value="DNA_brk_join_enz"/>
</dbReference>
<dbReference type="GO" id="GO:0015074">
    <property type="term" value="P:DNA integration"/>
    <property type="evidence" value="ECO:0007669"/>
    <property type="project" value="InterPro"/>
</dbReference>
<evidence type="ECO:0000313" key="3">
    <source>
        <dbReference type="Proteomes" id="UP000245252"/>
    </source>
</evidence>
<keyword evidence="1" id="KW-0233">DNA recombination</keyword>
<dbReference type="GO" id="GO:0003677">
    <property type="term" value="F:DNA binding"/>
    <property type="evidence" value="ECO:0007669"/>
    <property type="project" value="InterPro"/>
</dbReference>
<protein>
    <recommendedName>
        <fullName evidence="4">Integrase</fullName>
    </recommendedName>
</protein>
<accession>A0A2U2DMF5</accession>
<sequence length="612" mass="67756">MIDAAIENYSLLEETEASLWLALSRSQNALRPPYAPMMQVTPLSVFVQNQWLLPISWFPAGSHPKAKLNFLGRVFLSNGRTRRLDQGSFLIQQLKEITYSLLHIIHIFSDARKPSTVSNTFKLVRKLVNAAAEVGCSSLSEITPANVQSIIELAGVGIANIQQTAWLDNIVELSRRGYVTDGVQNYDFEIDIVIPNVDVSRPRGKQPLNDDERALLLTRLLLVTDHQDEFISWTEDCLATPTAIFSAREWLSKVFPKAADTDYAYPDILIHLYQAAVGLLIGDSVGPRPSELLSIEKGFVQRHGPNSFFSLDYFTLDAVTTKSIEKIGGLRRRLRIPELIYKAAAGLEEMHSLLGQRTTRLFSGVAEELEYSTNRWNWILRRFCEVADLPFRVTQYTGRKTLISNVARTVTNGLAAAQVVMDHEDRGTTAGYGLSNPFVREEIYAECLDAFRNGTRTLLETTVAAGGPGLGGKGGARLEASVASLAGHDGVVVPEAIETFVEELLQEGVLPIPVARGVLCMKQATAKGECGSVIPDIGGCKPTCPAQVQQQNRRDLMRWEFEMVRSGGLDEQSVLQRAFWLNEIESQLAAWPDMRPDFEGIVTAVPALKGIR</sequence>
<dbReference type="EMBL" id="QFBC01000010">
    <property type="protein sequence ID" value="PWE54450.1"/>
    <property type="molecule type" value="Genomic_DNA"/>
</dbReference>
<name>A0A2U2DMF5_9HYPH</name>
<dbReference type="InterPro" id="IPR013762">
    <property type="entry name" value="Integrase-like_cat_sf"/>
</dbReference>
<comment type="caution">
    <text evidence="2">The sequence shown here is derived from an EMBL/GenBank/DDBJ whole genome shotgun (WGS) entry which is preliminary data.</text>
</comment>
<keyword evidence="3" id="KW-1185">Reference proteome</keyword>
<reference evidence="2 3" key="1">
    <citation type="submission" date="2018-05" db="EMBL/GenBank/DDBJ databases">
        <title>The draft genome of strain NS-104.</title>
        <authorList>
            <person name="Hang P."/>
            <person name="Jiang J."/>
        </authorList>
    </citation>
    <scope>NUCLEOTIDE SEQUENCE [LARGE SCALE GENOMIC DNA]</scope>
    <source>
        <strain evidence="2 3">NS-104</strain>
    </source>
</reference>
<dbReference type="GO" id="GO:0006310">
    <property type="term" value="P:DNA recombination"/>
    <property type="evidence" value="ECO:0007669"/>
    <property type="project" value="UniProtKB-KW"/>
</dbReference>
<evidence type="ECO:0008006" key="4">
    <source>
        <dbReference type="Google" id="ProtNLM"/>
    </source>
</evidence>
<gene>
    <name evidence="2" type="ORF">DEM27_20300</name>
</gene>
<dbReference type="OrthoDB" id="8767990at2"/>
<evidence type="ECO:0000256" key="1">
    <source>
        <dbReference type="ARBA" id="ARBA00023172"/>
    </source>
</evidence>
<dbReference type="Gene3D" id="1.10.443.10">
    <property type="entry name" value="Intergrase catalytic core"/>
    <property type="match status" value="1"/>
</dbReference>
<dbReference type="AlphaFoldDB" id="A0A2U2DMF5"/>
<dbReference type="SUPFAM" id="SSF56349">
    <property type="entry name" value="DNA breaking-rejoining enzymes"/>
    <property type="match status" value="1"/>
</dbReference>
<dbReference type="Proteomes" id="UP000245252">
    <property type="component" value="Unassembled WGS sequence"/>
</dbReference>